<evidence type="ECO:0000256" key="1">
    <source>
        <dbReference type="SAM" id="MobiDB-lite"/>
    </source>
</evidence>
<dbReference type="AlphaFoldDB" id="A0A3L6SPG9"/>
<dbReference type="Proteomes" id="UP000275267">
    <property type="component" value="Unassembled WGS sequence"/>
</dbReference>
<feature type="compositionally biased region" description="Low complexity" evidence="1">
    <location>
        <begin position="1"/>
        <end position="19"/>
    </location>
</feature>
<proteinExistence type="predicted"/>
<evidence type="ECO:0000313" key="2">
    <source>
        <dbReference type="EMBL" id="RLN23397.1"/>
    </source>
</evidence>
<name>A0A3L6SPG9_PANMI</name>
<dbReference type="STRING" id="4540.A0A3L6SPG9"/>
<dbReference type="EMBL" id="PQIB02000004">
    <property type="protein sequence ID" value="RLN23397.1"/>
    <property type="molecule type" value="Genomic_DNA"/>
</dbReference>
<feature type="region of interest" description="Disordered" evidence="1">
    <location>
        <begin position="1"/>
        <end position="73"/>
    </location>
</feature>
<sequence length="166" mass="18301">MALSAARRLSSSTTTAAAAPKLSSIFRNPKRRSPPTNLSSLFGDGKHPSSPPAAGDEPLWRRPRPRPKLREPWEEEAGALLRRLHQGLYLPGPDLSSAPHAVSPDVVKAAAERFGHDNQVVAKWLSGSDLKKLALFGCPTVERRTVFASKRLRAFFNIQEDKLFKL</sequence>
<keyword evidence="3" id="KW-1185">Reference proteome</keyword>
<dbReference type="OrthoDB" id="974159at2759"/>
<accession>A0A3L6SPG9</accession>
<gene>
    <name evidence="2" type="ORF">C2845_PM07G38030</name>
</gene>
<evidence type="ECO:0000313" key="3">
    <source>
        <dbReference type="Proteomes" id="UP000275267"/>
    </source>
</evidence>
<protein>
    <submittedName>
        <fullName evidence="2">Uncharacterized protein</fullName>
    </submittedName>
</protein>
<comment type="caution">
    <text evidence="2">The sequence shown here is derived from an EMBL/GenBank/DDBJ whole genome shotgun (WGS) entry which is preliminary data.</text>
</comment>
<organism evidence="2 3">
    <name type="scientific">Panicum miliaceum</name>
    <name type="common">Proso millet</name>
    <name type="synonym">Broomcorn millet</name>
    <dbReference type="NCBI Taxonomy" id="4540"/>
    <lineage>
        <taxon>Eukaryota</taxon>
        <taxon>Viridiplantae</taxon>
        <taxon>Streptophyta</taxon>
        <taxon>Embryophyta</taxon>
        <taxon>Tracheophyta</taxon>
        <taxon>Spermatophyta</taxon>
        <taxon>Magnoliopsida</taxon>
        <taxon>Liliopsida</taxon>
        <taxon>Poales</taxon>
        <taxon>Poaceae</taxon>
        <taxon>PACMAD clade</taxon>
        <taxon>Panicoideae</taxon>
        <taxon>Panicodae</taxon>
        <taxon>Paniceae</taxon>
        <taxon>Panicinae</taxon>
        <taxon>Panicum</taxon>
        <taxon>Panicum sect. Panicum</taxon>
    </lineage>
</organism>
<reference evidence="3" key="1">
    <citation type="journal article" date="2019" name="Nat. Commun.">
        <title>The genome of broomcorn millet.</title>
        <authorList>
            <person name="Zou C."/>
            <person name="Miki D."/>
            <person name="Li D."/>
            <person name="Tang Q."/>
            <person name="Xiao L."/>
            <person name="Rajput S."/>
            <person name="Deng P."/>
            <person name="Jia W."/>
            <person name="Huang R."/>
            <person name="Zhang M."/>
            <person name="Sun Y."/>
            <person name="Hu J."/>
            <person name="Fu X."/>
            <person name="Schnable P.S."/>
            <person name="Li F."/>
            <person name="Zhang H."/>
            <person name="Feng B."/>
            <person name="Zhu X."/>
            <person name="Liu R."/>
            <person name="Schnable J.C."/>
            <person name="Zhu J.-K."/>
            <person name="Zhang H."/>
        </authorList>
    </citation>
    <scope>NUCLEOTIDE SEQUENCE [LARGE SCALE GENOMIC DNA]</scope>
</reference>